<evidence type="ECO:0000313" key="3">
    <source>
        <dbReference type="EMBL" id="AGK79881.1"/>
    </source>
</evidence>
<feature type="transmembrane region" description="Helical" evidence="2">
    <location>
        <begin position="391"/>
        <end position="411"/>
    </location>
</feature>
<reference evidence="3 4" key="1">
    <citation type="submission" date="2013-04" db="EMBL/GenBank/DDBJ databases">
        <title>Complete genome sequence of Streptomyces fulvissimus.</title>
        <authorList>
            <person name="Myronovskyi M."/>
            <person name="Tokovenko B."/>
            <person name="Manderscheid N."/>
            <person name="Petzke L."/>
            <person name="Luzhetskyy A."/>
        </authorList>
    </citation>
    <scope>NUCLEOTIDE SEQUENCE [LARGE SCALE GENOMIC DNA]</scope>
    <source>
        <strain evidence="3 4">DSM 40593</strain>
    </source>
</reference>
<feature type="transmembrane region" description="Helical" evidence="2">
    <location>
        <begin position="347"/>
        <end position="370"/>
    </location>
</feature>
<keyword evidence="2" id="KW-0812">Transmembrane</keyword>
<name>N0CUR2_STRMI</name>
<organism evidence="3 4">
    <name type="scientific">Streptomyces microflavus DSM 40593</name>
    <dbReference type="NCBI Taxonomy" id="1303692"/>
    <lineage>
        <taxon>Bacteria</taxon>
        <taxon>Bacillati</taxon>
        <taxon>Actinomycetota</taxon>
        <taxon>Actinomycetes</taxon>
        <taxon>Kitasatosporales</taxon>
        <taxon>Streptomycetaceae</taxon>
        <taxon>Streptomyces</taxon>
    </lineage>
</organism>
<dbReference type="EMBL" id="CP005080">
    <property type="protein sequence ID" value="AGK79881.1"/>
    <property type="molecule type" value="Genomic_DNA"/>
</dbReference>
<feature type="transmembrane region" description="Helical" evidence="2">
    <location>
        <begin position="310"/>
        <end position="327"/>
    </location>
</feature>
<feature type="region of interest" description="Disordered" evidence="1">
    <location>
        <begin position="1"/>
        <end position="58"/>
    </location>
</feature>
<dbReference type="eggNOG" id="ENOG5033Q7Y">
    <property type="taxonomic scope" value="Bacteria"/>
</dbReference>
<dbReference type="AlphaFoldDB" id="N0CUR2"/>
<gene>
    <name evidence="3" type="ORF">SFUL_4985</name>
</gene>
<feature type="compositionally biased region" description="Low complexity" evidence="1">
    <location>
        <begin position="156"/>
        <end position="169"/>
    </location>
</feature>
<feature type="compositionally biased region" description="Gly residues" evidence="1">
    <location>
        <begin position="47"/>
        <end position="56"/>
    </location>
</feature>
<evidence type="ECO:0000256" key="2">
    <source>
        <dbReference type="SAM" id="Phobius"/>
    </source>
</evidence>
<feature type="transmembrane region" description="Helical" evidence="2">
    <location>
        <begin position="481"/>
        <end position="505"/>
    </location>
</feature>
<feature type="transmembrane region" description="Helical" evidence="2">
    <location>
        <begin position="417"/>
        <end position="437"/>
    </location>
</feature>
<evidence type="ECO:0000313" key="4">
    <source>
        <dbReference type="Proteomes" id="UP000013304"/>
    </source>
</evidence>
<feature type="compositionally biased region" description="Low complexity" evidence="1">
    <location>
        <begin position="91"/>
        <end position="103"/>
    </location>
</feature>
<protein>
    <recommendedName>
        <fullName evidence="5">Integral membrane protein</fullName>
    </recommendedName>
</protein>
<evidence type="ECO:0000256" key="1">
    <source>
        <dbReference type="SAM" id="MobiDB-lite"/>
    </source>
</evidence>
<keyword evidence="2" id="KW-1133">Transmembrane helix</keyword>
<feature type="compositionally biased region" description="Low complexity" evidence="1">
    <location>
        <begin position="111"/>
        <end position="147"/>
    </location>
</feature>
<sequence>MRDHPIRPDHGEDHPMPRPEDTTAPAAPASAAPSGDLVAGDAPLVGVAGGGSGGAAGAIVSAGVAGSVASAGAAGSVASAGAAGAAGSVASAGSVGSVTSGASGAAGPGGSVSARPGTSGTSASGTTGSARPAGPPASAAPLPARPAEIPPRAPQRRPATPARRGPADPVKSLMHHHRDLCERAVSPLEIAAGLEAHGLTDRTAARYRHRDVFALAEELYARTPARPAGSAGSAVAVPPPPGPDTEARAGWTLLALLPGAACLATAGLLLVTEGALSGGARATVIVTGALLACLALRFCLGRGPLRAPEGAGRAGMYACWLLSFAVYGEELIAQVVSGGPDGPWEAAPAPLLGLTAAVAPAAWCAHFFTVQAHRKLTGSRALEEFGAGVRPLLLAAVVLFLCALLPLLFLADLGLGGTGTPVSAAALGVLFFLARLLAAHGLPEPGTVALAAACAVEAAAPALVLAGRLPGLEPLARPVHALVAAGGPGSVPALACGAAALGLLLHASAALSRASAHTHPHTGA</sequence>
<dbReference type="KEGG" id="sfi:SFUL_4985"/>
<feature type="transmembrane region" description="Helical" evidence="2">
    <location>
        <begin position="278"/>
        <end position="298"/>
    </location>
</feature>
<dbReference type="HOGENOM" id="CLU_036901_0_0_11"/>
<evidence type="ECO:0008006" key="5">
    <source>
        <dbReference type="Google" id="ProtNLM"/>
    </source>
</evidence>
<proteinExistence type="predicted"/>
<dbReference type="PATRIC" id="fig|1303692.3.peg.5013"/>
<feature type="transmembrane region" description="Helical" evidence="2">
    <location>
        <begin position="449"/>
        <end position="469"/>
    </location>
</feature>
<accession>N0CUR2</accession>
<feature type="region of interest" description="Disordered" evidence="1">
    <location>
        <begin position="91"/>
        <end position="174"/>
    </location>
</feature>
<feature type="compositionally biased region" description="Low complexity" evidence="1">
    <location>
        <begin position="24"/>
        <end position="34"/>
    </location>
</feature>
<dbReference type="Proteomes" id="UP000013304">
    <property type="component" value="Chromosome"/>
</dbReference>
<keyword evidence="2" id="KW-0472">Membrane</keyword>
<feature type="compositionally biased region" description="Basic and acidic residues" evidence="1">
    <location>
        <begin position="1"/>
        <end position="21"/>
    </location>
</feature>
<feature type="transmembrane region" description="Helical" evidence="2">
    <location>
        <begin position="251"/>
        <end position="272"/>
    </location>
</feature>